<dbReference type="InterPro" id="IPR022749">
    <property type="entry name" value="D12N6_MeTrfase_N"/>
</dbReference>
<organism evidence="10 11">
    <name type="scientific">Bifidobacterium actinocoloniiforme DSM 22766</name>
    <dbReference type="NCBI Taxonomy" id="1437605"/>
    <lineage>
        <taxon>Bacteria</taxon>
        <taxon>Bacillati</taxon>
        <taxon>Actinomycetota</taxon>
        <taxon>Actinomycetes</taxon>
        <taxon>Bifidobacteriales</taxon>
        <taxon>Bifidobacteriaceae</taxon>
        <taxon>Bifidobacterium</taxon>
    </lineage>
</organism>
<dbReference type="PATRIC" id="fig|1437605.7.peg.549"/>
<feature type="domain" description="N6 adenine-specific DNA methyltransferase N-terminal" evidence="9">
    <location>
        <begin position="13"/>
        <end position="165"/>
    </location>
</feature>
<comment type="catalytic activity">
    <reaction evidence="7">
        <text>a 2'-deoxyadenosine in DNA + S-adenosyl-L-methionine = an N(6)-methyl-2'-deoxyadenosine in DNA + S-adenosyl-L-homocysteine + H(+)</text>
        <dbReference type="Rhea" id="RHEA:15197"/>
        <dbReference type="Rhea" id="RHEA-COMP:12418"/>
        <dbReference type="Rhea" id="RHEA-COMP:12419"/>
        <dbReference type="ChEBI" id="CHEBI:15378"/>
        <dbReference type="ChEBI" id="CHEBI:57856"/>
        <dbReference type="ChEBI" id="CHEBI:59789"/>
        <dbReference type="ChEBI" id="CHEBI:90615"/>
        <dbReference type="ChEBI" id="CHEBI:90616"/>
        <dbReference type="EC" id="2.1.1.72"/>
    </reaction>
</comment>
<dbReference type="PANTHER" id="PTHR42933:SF1">
    <property type="entry name" value="SITE-SPECIFIC DNA-METHYLTRANSFERASE (ADENINE-SPECIFIC)"/>
    <property type="match status" value="1"/>
</dbReference>
<keyword evidence="11" id="KW-1185">Reference proteome</keyword>
<evidence type="ECO:0000313" key="10">
    <source>
        <dbReference type="EMBL" id="KFI40111.1"/>
    </source>
</evidence>
<dbReference type="Proteomes" id="UP000029015">
    <property type="component" value="Unassembled WGS sequence"/>
</dbReference>
<keyword evidence="6" id="KW-0680">Restriction system</keyword>
<evidence type="ECO:0000256" key="1">
    <source>
        <dbReference type="ARBA" id="ARBA00006594"/>
    </source>
</evidence>
<dbReference type="PRINTS" id="PR00507">
    <property type="entry name" value="N12N6MTFRASE"/>
</dbReference>
<evidence type="ECO:0000259" key="9">
    <source>
        <dbReference type="Pfam" id="PF12161"/>
    </source>
</evidence>
<dbReference type="GO" id="GO:0032259">
    <property type="term" value="P:methylation"/>
    <property type="evidence" value="ECO:0007669"/>
    <property type="project" value="UniProtKB-KW"/>
</dbReference>
<dbReference type="Gene3D" id="3.40.50.150">
    <property type="entry name" value="Vaccinia Virus protein VP39"/>
    <property type="match status" value="1"/>
</dbReference>
<dbReference type="GO" id="GO:0008170">
    <property type="term" value="F:N-methyltransferase activity"/>
    <property type="evidence" value="ECO:0007669"/>
    <property type="project" value="InterPro"/>
</dbReference>
<dbReference type="PANTHER" id="PTHR42933">
    <property type="entry name" value="SLR6095 PROTEIN"/>
    <property type="match status" value="1"/>
</dbReference>
<dbReference type="GO" id="GO:0009307">
    <property type="term" value="P:DNA restriction-modification system"/>
    <property type="evidence" value="ECO:0007669"/>
    <property type="project" value="UniProtKB-KW"/>
</dbReference>
<dbReference type="AlphaFoldDB" id="A0A086Z0R1"/>
<dbReference type="CDD" id="cd02440">
    <property type="entry name" value="AdoMet_MTases"/>
    <property type="match status" value="1"/>
</dbReference>
<keyword evidence="3 10" id="KW-0489">Methyltransferase</keyword>
<dbReference type="InterPro" id="IPR002052">
    <property type="entry name" value="DNA_methylase_N6_adenine_CS"/>
</dbReference>
<evidence type="ECO:0000256" key="2">
    <source>
        <dbReference type="ARBA" id="ARBA00011900"/>
    </source>
</evidence>
<name>A0A086Z0R1_9BIFI</name>
<protein>
    <recommendedName>
        <fullName evidence="2">site-specific DNA-methyltransferase (adenine-specific)</fullName>
        <ecNumber evidence="2">2.1.1.72</ecNumber>
    </recommendedName>
</protein>
<dbReference type="KEGG" id="bact:AB656_02670"/>
<keyword evidence="5" id="KW-0949">S-adenosyl-L-methionine</keyword>
<dbReference type="InterPro" id="IPR004546">
    <property type="entry name" value="Restrct_endonuc_T1M"/>
</dbReference>
<sequence>MARGSKEAERAELHKTIWKMANELRGSVDGWDFKSYVLGLLFYRFISENLTVYLNKGEREAGNTDFDYAKITDDEAEFGRADTVQEKGFYILPSELFANVRAKAETDENLNETLERVFKNSEGSAVGTPSEDDLKGLFDDLDVNSNKLGPTVADCNKKLARLLNAIGDMQLGVDEGTQIDTFGDAYEYLMNMYASQAGKSGGEFFTPQEVSELLARITVVGKTEVDGVYDPACGSGSLLLQFAKVLGERNVHRGFFGQEINLTTYNLARINMFLHGINYEKFDLAHGDTLTNPAHWDDEPFEAIVSNPPYSIHWEGKNNPLLINDERFAPAGVLAPPSKADLAFTMHILSWLSTDGTAAIVEFPGVLYRGGAERKIRKYLVDNNYVDTVIQLPSNLFFGTTIATCIIVLKKSKRDNGIQFIDASDQFEHSGNQNKLTTDNRQQILDWYTQRKDVEHRTKLVQNSEIGENEYNIAVSSYVQPEDTSEHIDIHELNQRIDEIVKREQALRTQIDAIVADLEGSA</sequence>
<dbReference type="eggNOG" id="COG0286">
    <property type="taxonomic scope" value="Bacteria"/>
</dbReference>
<dbReference type="Pfam" id="PF02384">
    <property type="entry name" value="N6_Mtase"/>
    <property type="match status" value="1"/>
</dbReference>
<dbReference type="InterPro" id="IPR051537">
    <property type="entry name" value="DNA_Adenine_Mtase"/>
</dbReference>
<evidence type="ECO:0000256" key="5">
    <source>
        <dbReference type="ARBA" id="ARBA00022691"/>
    </source>
</evidence>
<dbReference type="GO" id="GO:0009007">
    <property type="term" value="F:site-specific DNA-methyltransferase (adenine-specific) activity"/>
    <property type="evidence" value="ECO:0007669"/>
    <property type="project" value="UniProtKB-EC"/>
</dbReference>
<reference evidence="10 11" key="1">
    <citation type="submission" date="2014-03" db="EMBL/GenBank/DDBJ databases">
        <title>Genomics of Bifidobacteria.</title>
        <authorList>
            <person name="Ventura M."/>
            <person name="Milani C."/>
            <person name="Lugli G.A."/>
        </authorList>
    </citation>
    <scope>NUCLEOTIDE SEQUENCE [LARGE SCALE GENOMIC DNA]</scope>
    <source>
        <strain evidence="10 11">DSM 22766</strain>
    </source>
</reference>
<dbReference type="Gene3D" id="1.20.1260.30">
    <property type="match status" value="1"/>
</dbReference>
<dbReference type="GO" id="GO:0003677">
    <property type="term" value="F:DNA binding"/>
    <property type="evidence" value="ECO:0007669"/>
    <property type="project" value="InterPro"/>
</dbReference>
<comment type="caution">
    <text evidence="10">The sequence shown here is derived from an EMBL/GenBank/DDBJ whole genome shotgun (WGS) entry which is preliminary data.</text>
</comment>
<evidence type="ECO:0000259" key="8">
    <source>
        <dbReference type="Pfam" id="PF02384"/>
    </source>
</evidence>
<dbReference type="EC" id="2.1.1.72" evidence="2"/>
<accession>A0A086Z0R1</accession>
<dbReference type="InterPro" id="IPR038333">
    <property type="entry name" value="T1MK-like_N_sf"/>
</dbReference>
<proteinExistence type="inferred from homology"/>
<dbReference type="RefSeq" id="WP_033504089.1">
    <property type="nucleotide sequence ID" value="NZ_CP011786.1"/>
</dbReference>
<evidence type="ECO:0000313" key="11">
    <source>
        <dbReference type="Proteomes" id="UP000029015"/>
    </source>
</evidence>
<evidence type="ECO:0000256" key="3">
    <source>
        <dbReference type="ARBA" id="ARBA00022603"/>
    </source>
</evidence>
<dbReference type="NCBIfam" id="TIGR00497">
    <property type="entry name" value="hsdM"/>
    <property type="match status" value="1"/>
</dbReference>
<dbReference type="Pfam" id="PF12161">
    <property type="entry name" value="HsdM_N"/>
    <property type="match status" value="1"/>
</dbReference>
<evidence type="ECO:0000256" key="4">
    <source>
        <dbReference type="ARBA" id="ARBA00022679"/>
    </source>
</evidence>
<dbReference type="SUPFAM" id="SSF53335">
    <property type="entry name" value="S-adenosyl-L-methionine-dependent methyltransferases"/>
    <property type="match status" value="1"/>
</dbReference>
<dbReference type="PROSITE" id="PS00092">
    <property type="entry name" value="N6_MTASE"/>
    <property type="match status" value="1"/>
</dbReference>
<feature type="domain" description="DNA methylase adenine-specific" evidence="8">
    <location>
        <begin position="178"/>
        <end position="486"/>
    </location>
</feature>
<dbReference type="STRING" id="1437605.AB656_02670"/>
<dbReference type="InterPro" id="IPR029063">
    <property type="entry name" value="SAM-dependent_MTases_sf"/>
</dbReference>
<evidence type="ECO:0000256" key="6">
    <source>
        <dbReference type="ARBA" id="ARBA00022747"/>
    </source>
</evidence>
<dbReference type="InterPro" id="IPR003356">
    <property type="entry name" value="DNA_methylase_A-5"/>
</dbReference>
<keyword evidence="4 10" id="KW-0808">Transferase</keyword>
<gene>
    <name evidence="10" type="ORF">BACT_0813</name>
</gene>
<evidence type="ECO:0000256" key="7">
    <source>
        <dbReference type="ARBA" id="ARBA00047942"/>
    </source>
</evidence>
<dbReference type="OrthoDB" id="9784823at2"/>
<comment type="similarity">
    <text evidence="1">Belongs to the N(4)/N(6)-methyltransferase family.</text>
</comment>
<dbReference type="EMBL" id="JGYK01000001">
    <property type="protein sequence ID" value="KFI40111.1"/>
    <property type="molecule type" value="Genomic_DNA"/>
</dbReference>